<feature type="compositionally biased region" description="Basic residues" evidence="7">
    <location>
        <begin position="44"/>
        <end position="53"/>
    </location>
</feature>
<dbReference type="InterPro" id="IPR008983">
    <property type="entry name" value="Tumour_necrosis_fac-like_dom"/>
</dbReference>
<keyword evidence="6" id="KW-0325">Glycoprotein</keyword>
<reference evidence="9 11" key="2">
    <citation type="journal article" date="2013" name="Nature">
        <title>Insights into bilaterian evolution from three spiralian genomes.</title>
        <authorList>
            <person name="Simakov O."/>
            <person name="Marletaz F."/>
            <person name="Cho S.J."/>
            <person name="Edsinger-Gonzales E."/>
            <person name="Havlak P."/>
            <person name="Hellsten U."/>
            <person name="Kuo D.H."/>
            <person name="Larsson T."/>
            <person name="Lv J."/>
            <person name="Arendt D."/>
            <person name="Savage R."/>
            <person name="Osoegawa K."/>
            <person name="de Jong P."/>
            <person name="Grimwood J."/>
            <person name="Chapman J.A."/>
            <person name="Shapiro H."/>
            <person name="Aerts A."/>
            <person name="Otillar R.P."/>
            <person name="Terry A.Y."/>
            <person name="Boore J.L."/>
            <person name="Grigoriev I.V."/>
            <person name="Lindberg D.R."/>
            <person name="Seaver E.C."/>
            <person name="Weisblat D.A."/>
            <person name="Putnam N.H."/>
            <person name="Rokhsar D.S."/>
        </authorList>
    </citation>
    <scope>NUCLEOTIDE SEQUENCE</scope>
    <source>
        <strain evidence="9 11">I ESC-2004</strain>
    </source>
</reference>
<dbReference type="STRING" id="283909.R7U8A9"/>
<feature type="domain" description="THD" evidence="8">
    <location>
        <begin position="76"/>
        <end position="224"/>
    </location>
</feature>
<feature type="region of interest" description="Disordered" evidence="7">
    <location>
        <begin position="25"/>
        <end position="59"/>
    </location>
</feature>
<sequence>MIVFIEVTIDQQDDLPVPLRQARSRRRHIDGNGRNKTNIDRCPKSCRGRRGKKGDKGEQGVPGVCLTNCSAAPPMTFAHLAGIQAPSNSSDLFHFKAPESEFASGFRVVEGNKVEILDSGVFFVYSQVTYNNVAARNGFLVKIRRTPEGPPESFVSCILGSSGVTPSNHSGDEEGANLIYKPCFTAGTVHLEAGATLWMEHPYTGPGHDIKLMPHLTFLGLIRLSPG</sequence>
<keyword evidence="3" id="KW-0202">Cytokine</keyword>
<evidence type="ECO:0000256" key="7">
    <source>
        <dbReference type="SAM" id="MobiDB-lite"/>
    </source>
</evidence>
<evidence type="ECO:0000256" key="6">
    <source>
        <dbReference type="ARBA" id="ARBA00023180"/>
    </source>
</evidence>
<gene>
    <name evidence="9" type="ORF">CAPTEDRAFT_213760</name>
</gene>
<dbReference type="EMBL" id="KB304239">
    <property type="protein sequence ID" value="ELU02224.1"/>
    <property type="molecule type" value="Genomic_DNA"/>
</dbReference>
<dbReference type="GO" id="GO:0005615">
    <property type="term" value="C:extracellular space"/>
    <property type="evidence" value="ECO:0007669"/>
    <property type="project" value="UniProtKB-KW"/>
</dbReference>
<feature type="compositionally biased region" description="Basic and acidic residues" evidence="7">
    <location>
        <begin position="29"/>
        <end position="43"/>
    </location>
</feature>
<proteinExistence type="inferred from homology"/>
<keyword evidence="11" id="KW-1185">Reference proteome</keyword>
<keyword evidence="4" id="KW-0964">Secreted</keyword>
<dbReference type="InterPro" id="IPR051748">
    <property type="entry name" value="TNF_Ligand_Superfamily"/>
</dbReference>
<accession>R7U8A9</accession>
<dbReference type="PANTHER" id="PTHR15151">
    <property type="entry name" value="PROTEIN EIGER"/>
    <property type="match status" value="1"/>
</dbReference>
<comment type="similarity">
    <text evidence="2">Belongs to the tumor necrosis factor family.</text>
</comment>
<dbReference type="InterPro" id="IPR006052">
    <property type="entry name" value="TNF_dom"/>
</dbReference>
<dbReference type="AlphaFoldDB" id="R7U8A9"/>
<dbReference type="PANTHER" id="PTHR15151:SF24">
    <property type="entry name" value="A PROLIFERATION-INDUCING LIGAND-LIKE PROTEIN-RELATED"/>
    <property type="match status" value="1"/>
</dbReference>
<reference evidence="11" key="1">
    <citation type="submission" date="2012-12" db="EMBL/GenBank/DDBJ databases">
        <authorList>
            <person name="Hellsten U."/>
            <person name="Grimwood J."/>
            <person name="Chapman J.A."/>
            <person name="Shapiro H."/>
            <person name="Aerts A."/>
            <person name="Otillar R.P."/>
            <person name="Terry A.Y."/>
            <person name="Boore J.L."/>
            <person name="Simakov O."/>
            <person name="Marletaz F."/>
            <person name="Cho S.-J."/>
            <person name="Edsinger-Gonzales E."/>
            <person name="Havlak P."/>
            <person name="Kuo D.-H."/>
            <person name="Larsson T."/>
            <person name="Lv J."/>
            <person name="Arendt D."/>
            <person name="Savage R."/>
            <person name="Osoegawa K."/>
            <person name="de Jong P."/>
            <person name="Lindberg D.R."/>
            <person name="Seaver E.C."/>
            <person name="Weisblat D.A."/>
            <person name="Putnam N.H."/>
            <person name="Grigoriev I.V."/>
            <person name="Rokhsar D.S."/>
        </authorList>
    </citation>
    <scope>NUCLEOTIDE SEQUENCE</scope>
    <source>
        <strain evidence="11">I ESC-2004</strain>
    </source>
</reference>
<dbReference type="Proteomes" id="UP000014760">
    <property type="component" value="Unassembled WGS sequence"/>
</dbReference>
<evidence type="ECO:0000259" key="8">
    <source>
        <dbReference type="PROSITE" id="PS50049"/>
    </source>
</evidence>
<evidence type="ECO:0000256" key="4">
    <source>
        <dbReference type="ARBA" id="ARBA00022525"/>
    </source>
</evidence>
<evidence type="ECO:0000313" key="10">
    <source>
        <dbReference type="EnsemblMetazoa" id="CapteP213760"/>
    </source>
</evidence>
<dbReference type="SUPFAM" id="SSF49842">
    <property type="entry name" value="TNF-like"/>
    <property type="match status" value="1"/>
</dbReference>
<evidence type="ECO:0000313" key="9">
    <source>
        <dbReference type="EMBL" id="ELU02224.1"/>
    </source>
</evidence>
<evidence type="ECO:0000256" key="3">
    <source>
        <dbReference type="ARBA" id="ARBA00022514"/>
    </source>
</evidence>
<reference evidence="10" key="3">
    <citation type="submission" date="2015-06" db="UniProtKB">
        <authorList>
            <consortium name="EnsemblMetazoa"/>
        </authorList>
    </citation>
    <scope>IDENTIFICATION</scope>
</reference>
<evidence type="ECO:0000256" key="1">
    <source>
        <dbReference type="ARBA" id="ARBA00004613"/>
    </source>
</evidence>
<dbReference type="EnsemblMetazoa" id="CapteT213760">
    <property type="protein sequence ID" value="CapteP213760"/>
    <property type="gene ID" value="CapteG213760"/>
</dbReference>
<dbReference type="GO" id="GO:0016020">
    <property type="term" value="C:membrane"/>
    <property type="evidence" value="ECO:0007669"/>
    <property type="project" value="InterPro"/>
</dbReference>
<evidence type="ECO:0000256" key="5">
    <source>
        <dbReference type="ARBA" id="ARBA00023157"/>
    </source>
</evidence>
<keyword evidence="5" id="KW-1015">Disulfide bond</keyword>
<evidence type="ECO:0000256" key="2">
    <source>
        <dbReference type="ARBA" id="ARBA00008670"/>
    </source>
</evidence>
<dbReference type="GO" id="GO:0006955">
    <property type="term" value="P:immune response"/>
    <property type="evidence" value="ECO:0007669"/>
    <property type="project" value="InterPro"/>
</dbReference>
<organism evidence="9">
    <name type="scientific">Capitella teleta</name>
    <name type="common">Polychaete worm</name>
    <dbReference type="NCBI Taxonomy" id="283909"/>
    <lineage>
        <taxon>Eukaryota</taxon>
        <taxon>Metazoa</taxon>
        <taxon>Spiralia</taxon>
        <taxon>Lophotrochozoa</taxon>
        <taxon>Annelida</taxon>
        <taxon>Polychaeta</taxon>
        <taxon>Sedentaria</taxon>
        <taxon>Scolecida</taxon>
        <taxon>Capitellidae</taxon>
        <taxon>Capitella</taxon>
    </lineage>
</organism>
<dbReference type="OrthoDB" id="6159739at2759"/>
<dbReference type="HOGENOM" id="CLU_1220717_0_0_1"/>
<evidence type="ECO:0000313" key="11">
    <source>
        <dbReference type="Proteomes" id="UP000014760"/>
    </source>
</evidence>
<comment type="subcellular location">
    <subcellularLocation>
        <location evidence="1">Secreted</location>
    </subcellularLocation>
</comment>
<dbReference type="Gene3D" id="2.60.120.40">
    <property type="match status" value="1"/>
</dbReference>
<dbReference type="GO" id="GO:0005164">
    <property type="term" value="F:tumor necrosis factor receptor binding"/>
    <property type="evidence" value="ECO:0007669"/>
    <property type="project" value="InterPro"/>
</dbReference>
<dbReference type="Pfam" id="PF00229">
    <property type="entry name" value="TNF"/>
    <property type="match status" value="1"/>
</dbReference>
<name>R7U8A9_CAPTE</name>
<dbReference type="GO" id="GO:0005125">
    <property type="term" value="F:cytokine activity"/>
    <property type="evidence" value="ECO:0007669"/>
    <property type="project" value="UniProtKB-KW"/>
</dbReference>
<dbReference type="EMBL" id="AMQN01001632">
    <property type="status" value="NOT_ANNOTATED_CDS"/>
    <property type="molecule type" value="Genomic_DNA"/>
</dbReference>
<dbReference type="PROSITE" id="PS50049">
    <property type="entry name" value="THD_2"/>
    <property type="match status" value="1"/>
</dbReference>
<protein>
    <recommendedName>
        <fullName evidence="8">THD domain-containing protein</fullName>
    </recommendedName>
</protein>